<name>A0A1B0ZZE3_9RHOB</name>
<feature type="transmembrane region" description="Helical" evidence="5">
    <location>
        <begin position="216"/>
        <end position="236"/>
    </location>
</feature>
<dbReference type="AlphaFoldDB" id="A0A1B0ZZE3"/>
<feature type="transmembrane region" description="Helical" evidence="5">
    <location>
        <begin position="272"/>
        <end position="292"/>
    </location>
</feature>
<dbReference type="GeneID" id="28248637"/>
<comment type="subcellular location">
    <subcellularLocation>
        <location evidence="1">Membrane</location>
        <topology evidence="1">Multi-pass membrane protein</topology>
    </subcellularLocation>
</comment>
<feature type="transmembrane region" description="Helical" evidence="5">
    <location>
        <begin position="96"/>
        <end position="116"/>
    </location>
</feature>
<organism evidence="7 8">
    <name type="scientific">Tritonibacter mobilis F1926</name>
    <dbReference type="NCBI Taxonomy" id="1265309"/>
    <lineage>
        <taxon>Bacteria</taxon>
        <taxon>Pseudomonadati</taxon>
        <taxon>Pseudomonadota</taxon>
        <taxon>Alphaproteobacteria</taxon>
        <taxon>Rhodobacterales</taxon>
        <taxon>Paracoccaceae</taxon>
        <taxon>Tritonibacter</taxon>
    </lineage>
</organism>
<evidence type="ECO:0000256" key="3">
    <source>
        <dbReference type="ARBA" id="ARBA00022989"/>
    </source>
</evidence>
<protein>
    <recommendedName>
        <fullName evidence="6">EamA domain-containing protein</fullName>
    </recommendedName>
</protein>
<feature type="transmembrane region" description="Helical" evidence="5">
    <location>
        <begin position="154"/>
        <end position="172"/>
    </location>
</feature>
<feature type="transmembrane region" description="Helical" evidence="5">
    <location>
        <begin position="184"/>
        <end position="204"/>
    </location>
</feature>
<keyword evidence="3 5" id="KW-1133">Transmembrane helix</keyword>
<gene>
    <name evidence="7" type="ORF">K529_002355</name>
</gene>
<dbReference type="EMBL" id="CP015230">
    <property type="protein sequence ID" value="ANP39597.1"/>
    <property type="molecule type" value="Genomic_DNA"/>
</dbReference>
<dbReference type="InterPro" id="IPR000620">
    <property type="entry name" value="EamA_dom"/>
</dbReference>
<dbReference type="PANTHER" id="PTHR32322">
    <property type="entry name" value="INNER MEMBRANE TRANSPORTER"/>
    <property type="match status" value="1"/>
</dbReference>
<evidence type="ECO:0000256" key="2">
    <source>
        <dbReference type="ARBA" id="ARBA00022692"/>
    </source>
</evidence>
<feature type="transmembrane region" description="Helical" evidence="5">
    <location>
        <begin position="36"/>
        <end position="56"/>
    </location>
</feature>
<feature type="transmembrane region" description="Helical" evidence="5">
    <location>
        <begin position="68"/>
        <end position="90"/>
    </location>
</feature>
<dbReference type="PANTHER" id="PTHR32322:SF9">
    <property type="entry name" value="AMINO-ACID METABOLITE EFFLUX PUMP-RELATED"/>
    <property type="match status" value="1"/>
</dbReference>
<accession>A0A1B0ZZE3</accession>
<reference evidence="7 8" key="1">
    <citation type="journal article" date="2016" name="ISME J.">
        <title>Global occurrence and heterogeneity of the Roseobacter-clade species Ruegeria mobilis.</title>
        <authorList>
            <person name="Sonnenschein E."/>
            <person name="Gram L."/>
        </authorList>
    </citation>
    <scope>NUCLEOTIDE SEQUENCE [LARGE SCALE GENOMIC DNA]</scope>
    <source>
        <strain evidence="7 8">F1926</strain>
    </source>
</reference>
<dbReference type="GO" id="GO:0016020">
    <property type="term" value="C:membrane"/>
    <property type="evidence" value="ECO:0007669"/>
    <property type="project" value="UniProtKB-SubCell"/>
</dbReference>
<evidence type="ECO:0000313" key="8">
    <source>
        <dbReference type="Proteomes" id="UP000013243"/>
    </source>
</evidence>
<dbReference type="RefSeq" id="WP_005632913.1">
    <property type="nucleotide sequence ID" value="NZ_CP015230.1"/>
</dbReference>
<keyword evidence="4 5" id="KW-0472">Membrane</keyword>
<dbReference type="OrthoDB" id="9810556at2"/>
<dbReference type="InterPro" id="IPR037185">
    <property type="entry name" value="EmrE-like"/>
</dbReference>
<evidence type="ECO:0000259" key="6">
    <source>
        <dbReference type="Pfam" id="PF00892"/>
    </source>
</evidence>
<dbReference type="InterPro" id="IPR050638">
    <property type="entry name" value="AA-Vitamin_Transporters"/>
</dbReference>
<evidence type="ECO:0000313" key="7">
    <source>
        <dbReference type="EMBL" id="ANP39597.1"/>
    </source>
</evidence>
<feature type="transmembrane region" description="Helical" evidence="5">
    <location>
        <begin position="248"/>
        <end position="266"/>
    </location>
</feature>
<dbReference type="Pfam" id="PF00892">
    <property type="entry name" value="EamA"/>
    <property type="match status" value="2"/>
</dbReference>
<evidence type="ECO:0000256" key="4">
    <source>
        <dbReference type="ARBA" id="ARBA00023136"/>
    </source>
</evidence>
<feature type="domain" description="EamA" evidence="6">
    <location>
        <begin position="11"/>
        <end position="140"/>
    </location>
</feature>
<keyword evidence="2 5" id="KW-0812">Transmembrane</keyword>
<evidence type="ECO:0000256" key="5">
    <source>
        <dbReference type="SAM" id="Phobius"/>
    </source>
</evidence>
<feature type="domain" description="EamA" evidence="6">
    <location>
        <begin position="156"/>
        <end position="286"/>
    </location>
</feature>
<dbReference type="Proteomes" id="UP000013243">
    <property type="component" value="Chromosome"/>
</dbReference>
<evidence type="ECO:0000256" key="1">
    <source>
        <dbReference type="ARBA" id="ARBA00004141"/>
    </source>
</evidence>
<feature type="transmembrane region" description="Helical" evidence="5">
    <location>
        <begin position="123"/>
        <end position="142"/>
    </location>
</feature>
<proteinExistence type="predicted"/>
<dbReference type="SUPFAM" id="SSF103481">
    <property type="entry name" value="Multidrug resistance efflux transporter EmrE"/>
    <property type="match status" value="2"/>
</dbReference>
<feature type="transmembrane region" description="Helical" evidence="5">
    <location>
        <begin position="7"/>
        <end position="30"/>
    </location>
</feature>
<dbReference type="KEGG" id="rmb:K529_002355"/>
<sequence>MPEIAPRYWAMVAALGLTWGGTFMVVELALRGITPFWLASGRIGFAALLLTAIWGLRGFQLFKDRPNWWIVIFIGVLSSTLPFILISWGLQHVTSGFAGVSMSAIPLMVLPLAHFFASEPLTLRRLIGVVIGFFGVALLIGGQAFESNGSDLEWAGRLTCLTAAACYAVSSISMRRLPEVDSVGLAAVLLLIGTFGIIPAAWMVEGPPPVISSETWMWLAILGLIPTAGANLLRVLVIRGAGPTFMSLTNYLVPVCAVFFGAVFLSEALPGTLLWALGLILAGVALSQYGALKRLFGLT</sequence>